<reference evidence="12" key="1">
    <citation type="submission" date="2020-10" db="EMBL/GenBank/DDBJ databases">
        <authorList>
            <person name="Gilroy R."/>
        </authorList>
    </citation>
    <scope>NUCLEOTIDE SEQUENCE</scope>
    <source>
        <strain evidence="12">ChiBcolR7-354</strain>
    </source>
</reference>
<evidence type="ECO:0000256" key="2">
    <source>
        <dbReference type="ARBA" id="ARBA00003877"/>
    </source>
</evidence>
<dbReference type="InterPro" id="IPR018090">
    <property type="entry name" value="Pyrmidine_PPas_bac/euk"/>
</dbReference>
<reference evidence="12" key="2">
    <citation type="journal article" date="2021" name="PeerJ">
        <title>Extensive microbial diversity within the chicken gut microbiome revealed by metagenomics and culture.</title>
        <authorList>
            <person name="Gilroy R."/>
            <person name="Ravi A."/>
            <person name="Getino M."/>
            <person name="Pursley I."/>
            <person name="Horton D.L."/>
            <person name="Alikhan N.F."/>
            <person name="Baker D."/>
            <person name="Gharbi K."/>
            <person name="Hall N."/>
            <person name="Watson M."/>
            <person name="Adriaenssens E.M."/>
            <person name="Foster-Nyarko E."/>
            <person name="Jarju S."/>
            <person name="Secka A."/>
            <person name="Antonio M."/>
            <person name="Oren A."/>
            <person name="Chaudhuri R.R."/>
            <person name="La Ragione R."/>
            <person name="Hildebrand F."/>
            <person name="Pallen M.J."/>
        </authorList>
    </citation>
    <scope>NUCLEOTIDE SEQUENCE</scope>
    <source>
        <strain evidence="12">ChiBcolR7-354</strain>
    </source>
</reference>
<dbReference type="Pfam" id="PF02885">
    <property type="entry name" value="Glycos_trans_3N"/>
    <property type="match status" value="1"/>
</dbReference>
<dbReference type="Pfam" id="PF07831">
    <property type="entry name" value="PYNP_C"/>
    <property type="match status" value="1"/>
</dbReference>
<dbReference type="AlphaFoldDB" id="A0A9D0ZE96"/>
<dbReference type="EMBL" id="DVGA01000044">
    <property type="protein sequence ID" value="HIQ78497.1"/>
    <property type="molecule type" value="Genomic_DNA"/>
</dbReference>
<comment type="catalytic activity">
    <reaction evidence="10">
        <text>thymidine + phosphate = 2-deoxy-alpha-D-ribose 1-phosphate + thymine</text>
        <dbReference type="Rhea" id="RHEA:16037"/>
        <dbReference type="ChEBI" id="CHEBI:17748"/>
        <dbReference type="ChEBI" id="CHEBI:17821"/>
        <dbReference type="ChEBI" id="CHEBI:43474"/>
        <dbReference type="ChEBI" id="CHEBI:57259"/>
        <dbReference type="EC" id="2.4.2.2"/>
    </reaction>
</comment>
<dbReference type="InterPro" id="IPR017872">
    <property type="entry name" value="Pyrmidine_PPase_CS"/>
</dbReference>
<sequence length="434" mass="45078">MQMTDIIAKKRDGGELTREEIGYFITGYTRGDIPDYQASALLMAIVWRGMTRRETLDLTLAMMHSGETLDLSSITGVKADKHSTGGVGDKTSLALLPMVAAQGVRMAKMSGRGLGHTGGTIDKLESFPGFSCALTDEAFLSQVERIGLAIAGQTADLDPADKKLYALRDVTGTVSSIPLIVSSIMSKKLAAGADVIVLDVKCGDGAFMKTEEDARTLAAEMVEIGKMAGRRTVACITGMDQPLGRAVGNALEVKEAIALLSGSFGGDLLELCLTLGSCILTESGAAANDADAREKLERGIADGSALAKLAELVEAQGGDRRAVYDTSLLPSAPVTLEVPSPAGGYVSGIAAEHSGLVSMHLGGGRATKDSVIDLSVGFVLNKKTGDTVAPGESLATIHAHDEKSAAEAAASLSGCFSFSDTKPETPGIIRTIIR</sequence>
<evidence type="ECO:0000256" key="9">
    <source>
        <dbReference type="ARBA" id="ARBA00048453"/>
    </source>
</evidence>
<keyword evidence="7 12" id="KW-0328">Glycosyltransferase</keyword>
<dbReference type="EC" id="2.4.2.2" evidence="5"/>
<dbReference type="Proteomes" id="UP000824262">
    <property type="component" value="Unassembled WGS sequence"/>
</dbReference>
<dbReference type="GO" id="GO:0006206">
    <property type="term" value="P:pyrimidine nucleobase metabolic process"/>
    <property type="evidence" value="ECO:0007669"/>
    <property type="project" value="InterPro"/>
</dbReference>
<dbReference type="GO" id="GO:0005829">
    <property type="term" value="C:cytosol"/>
    <property type="evidence" value="ECO:0007669"/>
    <property type="project" value="TreeGrafter"/>
</dbReference>
<dbReference type="PANTHER" id="PTHR10515">
    <property type="entry name" value="THYMIDINE PHOSPHORYLASE"/>
    <property type="match status" value="1"/>
</dbReference>
<protein>
    <recommendedName>
        <fullName evidence="6">Pyrimidine-nucleoside phosphorylase</fullName>
        <ecNumber evidence="5">2.4.2.2</ecNumber>
    </recommendedName>
</protein>
<comment type="similarity">
    <text evidence="3">Belongs to the thymidine/pyrimidine-nucleoside phosphorylase family.</text>
</comment>
<dbReference type="PIRSF" id="PIRSF000478">
    <property type="entry name" value="TP_PyNP"/>
    <property type="match status" value="1"/>
</dbReference>
<evidence type="ECO:0000256" key="1">
    <source>
        <dbReference type="ARBA" id="ARBA00001066"/>
    </source>
</evidence>
<dbReference type="FunFam" id="3.40.1030.10:FF:000003">
    <property type="entry name" value="Pyrimidine-nucleoside phosphorylase"/>
    <property type="match status" value="1"/>
</dbReference>
<dbReference type="InterPro" id="IPR000053">
    <property type="entry name" value="Thymidine/pyrmidine_PPase"/>
</dbReference>
<dbReference type="PANTHER" id="PTHR10515:SF0">
    <property type="entry name" value="THYMIDINE PHOSPHORYLASE"/>
    <property type="match status" value="1"/>
</dbReference>
<comment type="catalytic activity">
    <reaction evidence="1">
        <text>2'-deoxyuridine + phosphate = 2-deoxy-alpha-D-ribose 1-phosphate + uracil</text>
        <dbReference type="Rhea" id="RHEA:22824"/>
        <dbReference type="ChEBI" id="CHEBI:16450"/>
        <dbReference type="ChEBI" id="CHEBI:17568"/>
        <dbReference type="ChEBI" id="CHEBI:43474"/>
        <dbReference type="ChEBI" id="CHEBI:57259"/>
        <dbReference type="EC" id="2.4.2.2"/>
    </reaction>
</comment>
<dbReference type="InterPro" id="IPR000312">
    <property type="entry name" value="Glycosyl_Trfase_fam3"/>
</dbReference>
<dbReference type="Pfam" id="PF00591">
    <property type="entry name" value="Glycos_transf_3"/>
    <property type="match status" value="1"/>
</dbReference>
<evidence type="ECO:0000259" key="11">
    <source>
        <dbReference type="SMART" id="SM00941"/>
    </source>
</evidence>
<feature type="domain" description="Pyrimidine nucleoside phosphorylase C-terminal" evidence="11">
    <location>
        <begin position="345"/>
        <end position="419"/>
    </location>
</feature>
<dbReference type="NCBIfam" id="NF004747">
    <property type="entry name" value="PRK06078.1"/>
    <property type="match status" value="1"/>
</dbReference>
<dbReference type="InterPro" id="IPR036566">
    <property type="entry name" value="PYNP-like_C_sf"/>
</dbReference>
<dbReference type="InterPro" id="IPR013102">
    <property type="entry name" value="PYNP_C"/>
</dbReference>
<dbReference type="NCBIfam" id="TIGR02644">
    <property type="entry name" value="Y_phosphoryl"/>
    <property type="match status" value="1"/>
</dbReference>
<evidence type="ECO:0000256" key="4">
    <source>
        <dbReference type="ARBA" id="ARBA00011738"/>
    </source>
</evidence>
<organism evidence="12 13">
    <name type="scientific">Candidatus Scatomorpha intestinavium</name>
    <dbReference type="NCBI Taxonomy" id="2840922"/>
    <lineage>
        <taxon>Bacteria</taxon>
        <taxon>Bacillati</taxon>
        <taxon>Bacillota</taxon>
        <taxon>Clostridia</taxon>
        <taxon>Eubacteriales</taxon>
        <taxon>Candidatus Scatomorpha</taxon>
    </lineage>
</organism>
<comment type="subunit">
    <text evidence="4">Homodimer.</text>
</comment>
<dbReference type="PROSITE" id="PS00647">
    <property type="entry name" value="THYMID_PHOSPHORYLASE"/>
    <property type="match status" value="1"/>
</dbReference>
<proteinExistence type="inferred from homology"/>
<name>A0A9D0ZE96_9FIRM</name>
<evidence type="ECO:0000256" key="6">
    <source>
        <dbReference type="ARBA" id="ARBA00014680"/>
    </source>
</evidence>
<evidence type="ECO:0000256" key="3">
    <source>
        <dbReference type="ARBA" id="ARBA00006915"/>
    </source>
</evidence>
<evidence type="ECO:0000256" key="5">
    <source>
        <dbReference type="ARBA" id="ARBA00011889"/>
    </source>
</evidence>
<dbReference type="InterPro" id="IPR017459">
    <property type="entry name" value="Glycosyl_Trfase_fam3_N_dom"/>
</dbReference>
<dbReference type="SUPFAM" id="SSF54680">
    <property type="entry name" value="Pyrimidine nucleoside phosphorylase C-terminal domain"/>
    <property type="match status" value="1"/>
</dbReference>
<dbReference type="InterPro" id="IPR035902">
    <property type="entry name" value="Nuc_phospho_transferase"/>
</dbReference>
<evidence type="ECO:0000313" key="12">
    <source>
        <dbReference type="EMBL" id="HIQ78497.1"/>
    </source>
</evidence>
<dbReference type="SUPFAM" id="SSF47648">
    <property type="entry name" value="Nucleoside phosphorylase/phosphoribosyltransferase N-terminal domain"/>
    <property type="match status" value="1"/>
</dbReference>
<comment type="caution">
    <text evidence="12">The sequence shown here is derived from an EMBL/GenBank/DDBJ whole genome shotgun (WGS) entry which is preliminary data.</text>
</comment>
<comment type="function">
    <text evidence="2">Catalyzes phosphorolysis of the pyrimidine nucleosides uridine, thymidine and 2'-deoxyuridine with the formation of the corresponding pyrimidine base and ribose-1-phosphate.</text>
</comment>
<dbReference type="Gene3D" id="3.90.1170.30">
    <property type="entry name" value="Pyrimidine nucleoside phosphorylase-like, C-terminal domain"/>
    <property type="match status" value="1"/>
</dbReference>
<dbReference type="InterPro" id="IPR036320">
    <property type="entry name" value="Glycosyl_Trfase_fam3_N_dom_sf"/>
</dbReference>
<dbReference type="SUPFAM" id="SSF52418">
    <property type="entry name" value="Nucleoside phosphorylase/phosphoribosyltransferase catalytic domain"/>
    <property type="match status" value="1"/>
</dbReference>
<evidence type="ECO:0000256" key="10">
    <source>
        <dbReference type="ARBA" id="ARBA00048525"/>
    </source>
</evidence>
<evidence type="ECO:0000256" key="8">
    <source>
        <dbReference type="ARBA" id="ARBA00022679"/>
    </source>
</evidence>
<comment type="catalytic activity">
    <reaction evidence="9">
        <text>uridine + phosphate = alpha-D-ribose 1-phosphate + uracil</text>
        <dbReference type="Rhea" id="RHEA:24388"/>
        <dbReference type="ChEBI" id="CHEBI:16704"/>
        <dbReference type="ChEBI" id="CHEBI:17568"/>
        <dbReference type="ChEBI" id="CHEBI:43474"/>
        <dbReference type="ChEBI" id="CHEBI:57720"/>
        <dbReference type="EC" id="2.4.2.2"/>
    </reaction>
</comment>
<dbReference type="GO" id="GO:0009032">
    <property type="term" value="F:thymidine phosphorylase activity"/>
    <property type="evidence" value="ECO:0007669"/>
    <property type="project" value="TreeGrafter"/>
</dbReference>
<dbReference type="NCBIfam" id="NF004490">
    <property type="entry name" value="PRK05820.1"/>
    <property type="match status" value="1"/>
</dbReference>
<dbReference type="Gene3D" id="3.40.1030.10">
    <property type="entry name" value="Nucleoside phosphorylase/phosphoribosyltransferase catalytic domain"/>
    <property type="match status" value="1"/>
</dbReference>
<accession>A0A9D0ZE96</accession>
<dbReference type="SMART" id="SM00941">
    <property type="entry name" value="PYNP_C"/>
    <property type="match status" value="1"/>
</dbReference>
<evidence type="ECO:0000256" key="7">
    <source>
        <dbReference type="ARBA" id="ARBA00022676"/>
    </source>
</evidence>
<evidence type="ECO:0000313" key="13">
    <source>
        <dbReference type="Proteomes" id="UP000824262"/>
    </source>
</evidence>
<gene>
    <name evidence="12" type="ORF">IAB77_04495</name>
</gene>
<dbReference type="Gene3D" id="1.20.970.10">
    <property type="entry name" value="Transferase, Pyrimidine Nucleoside Phosphorylase, Chain C"/>
    <property type="match status" value="1"/>
</dbReference>
<keyword evidence="8 12" id="KW-0808">Transferase</keyword>
<dbReference type="GO" id="GO:0006213">
    <property type="term" value="P:pyrimidine nucleoside metabolic process"/>
    <property type="evidence" value="ECO:0007669"/>
    <property type="project" value="InterPro"/>
</dbReference>
<dbReference type="GO" id="GO:0004645">
    <property type="term" value="F:1,4-alpha-oligoglucan phosphorylase activity"/>
    <property type="evidence" value="ECO:0007669"/>
    <property type="project" value="InterPro"/>
</dbReference>